<keyword evidence="1" id="KW-0812">Transmembrane</keyword>
<evidence type="ECO:0000313" key="2">
    <source>
        <dbReference type="EMBL" id="DAF52010.1"/>
    </source>
</evidence>
<organism evidence="2">
    <name type="scientific">Siphoviridae sp. ctNHp14</name>
    <dbReference type="NCBI Taxonomy" id="2827857"/>
    <lineage>
        <taxon>Viruses</taxon>
        <taxon>Duplodnaviria</taxon>
        <taxon>Heunggongvirae</taxon>
        <taxon>Uroviricota</taxon>
        <taxon>Caudoviricetes</taxon>
    </lineage>
</organism>
<accession>A0A8S5SN66</accession>
<name>A0A8S5SN66_9CAUD</name>
<sequence>MRTEQRRKTRVQFIPFMKWMLGWYILAFGIIIAMMSIVLLVGKAVEQHGSKVNLIRSGQYVEPDFQDSWNKKSQRGNAD</sequence>
<feature type="transmembrane region" description="Helical" evidence="1">
    <location>
        <begin position="21"/>
        <end position="42"/>
    </location>
</feature>
<reference evidence="2" key="1">
    <citation type="journal article" date="2021" name="Proc. Natl. Acad. Sci. U.S.A.">
        <title>A Catalog of Tens of Thousands of Viruses from Human Metagenomes Reveals Hidden Associations with Chronic Diseases.</title>
        <authorList>
            <person name="Tisza M.J."/>
            <person name="Buck C.B."/>
        </authorList>
    </citation>
    <scope>NUCLEOTIDE SEQUENCE</scope>
    <source>
        <strain evidence="2">CtNHp14</strain>
    </source>
</reference>
<dbReference type="EMBL" id="BK032628">
    <property type="protein sequence ID" value="DAF52010.1"/>
    <property type="molecule type" value="Genomic_DNA"/>
</dbReference>
<keyword evidence="1" id="KW-0472">Membrane</keyword>
<evidence type="ECO:0000256" key="1">
    <source>
        <dbReference type="SAM" id="Phobius"/>
    </source>
</evidence>
<proteinExistence type="predicted"/>
<keyword evidence="1" id="KW-1133">Transmembrane helix</keyword>
<protein>
    <submittedName>
        <fullName evidence="2">Uncharacterized protein</fullName>
    </submittedName>
</protein>